<dbReference type="Pfam" id="PF00005">
    <property type="entry name" value="ABC_tran"/>
    <property type="match status" value="1"/>
</dbReference>
<dbReference type="PANTHER" id="PTHR43875">
    <property type="entry name" value="MALTODEXTRIN IMPORT ATP-BINDING PROTEIN MSMX"/>
    <property type="match status" value="1"/>
</dbReference>
<dbReference type="InterPro" id="IPR047641">
    <property type="entry name" value="ABC_transpr_MalK/UgpC-like"/>
</dbReference>
<dbReference type="EMBL" id="SOCN01000001">
    <property type="protein sequence ID" value="TDV24505.1"/>
    <property type="molecule type" value="Genomic_DNA"/>
</dbReference>
<evidence type="ECO:0000256" key="2">
    <source>
        <dbReference type="ARBA" id="ARBA00022840"/>
    </source>
</evidence>
<dbReference type="PROSITE" id="PS50893">
    <property type="entry name" value="ABC_TRANSPORTER_2"/>
    <property type="match status" value="1"/>
</dbReference>
<sequence length="395" mass="46359">MIDIAVIKNLVFKKNEKEILNIPQLNIPKNKIISLVGPSGAGKTTLLNILAGIEKTNKTEVTLFNNMSTAEIGFIFQENFLYDEISVFHNIYLSAKNSFVWKKQNRIFFLEDFFIKHQIKSKNLCICFKKYKDNLIDKKEKKIFVKLYFKLFFYLLFNKPKFALKELIFQCRIKNFFNRDLKCIAEKVEITEILKHKAQNISGGQKQRVLITKAIIKNSQLILMDEPFSALDIKIKEKTIEWILKIKKEFNLSIILVTHDQNDALKISDYILVMREGKIEQFDTKDNILENPATYFVANFFCSPRLNVLEETEEYKKFIKPRDITIKPTNKTTSWKIIKKDNVADVTIYKISNGTTYYITVNINNKMNVGDYVDLEINSEKVLKFKNEEIENQYQ</sequence>
<reference evidence="4 5" key="1">
    <citation type="submission" date="2019-03" db="EMBL/GenBank/DDBJ databases">
        <title>Genomic Encyclopedia of Archaeal and Bacterial Type Strains, Phase II (KMG-II): from individual species to whole genera.</title>
        <authorList>
            <person name="Goeker M."/>
        </authorList>
    </citation>
    <scope>NUCLEOTIDE SEQUENCE [LARGE SCALE GENOMIC DNA]</scope>
    <source>
        <strain evidence="4 5">ATCC 35214</strain>
    </source>
</reference>
<protein>
    <submittedName>
        <fullName evidence="4">Glycerol ABC transporter ATP-binding protein</fullName>
    </submittedName>
</protein>
<dbReference type="SUPFAM" id="SSF52540">
    <property type="entry name" value="P-loop containing nucleoside triphosphate hydrolases"/>
    <property type="match status" value="1"/>
</dbReference>
<dbReference type="AlphaFoldDB" id="A0A4R7UFX7"/>
<evidence type="ECO:0000313" key="4">
    <source>
        <dbReference type="EMBL" id="TDV24505.1"/>
    </source>
</evidence>
<dbReference type="GO" id="GO:0016887">
    <property type="term" value="F:ATP hydrolysis activity"/>
    <property type="evidence" value="ECO:0007669"/>
    <property type="project" value="InterPro"/>
</dbReference>
<evidence type="ECO:0000313" key="5">
    <source>
        <dbReference type="Proteomes" id="UP000295757"/>
    </source>
</evidence>
<dbReference type="GO" id="GO:0005524">
    <property type="term" value="F:ATP binding"/>
    <property type="evidence" value="ECO:0007669"/>
    <property type="project" value="UniProtKB-KW"/>
</dbReference>
<organism evidence="4 5">
    <name type="scientific">Mycoplasmopsis mustelae</name>
    <dbReference type="NCBI Taxonomy" id="171289"/>
    <lineage>
        <taxon>Bacteria</taxon>
        <taxon>Bacillati</taxon>
        <taxon>Mycoplasmatota</taxon>
        <taxon>Mycoplasmoidales</taxon>
        <taxon>Metamycoplasmataceae</taxon>
        <taxon>Mycoplasmopsis</taxon>
    </lineage>
</organism>
<keyword evidence="2 4" id="KW-0067">ATP-binding</keyword>
<dbReference type="InterPro" id="IPR003439">
    <property type="entry name" value="ABC_transporter-like_ATP-bd"/>
</dbReference>
<keyword evidence="5" id="KW-1185">Reference proteome</keyword>
<comment type="caution">
    <text evidence="4">The sequence shown here is derived from an EMBL/GenBank/DDBJ whole genome shotgun (WGS) entry which is preliminary data.</text>
</comment>
<name>A0A4R7UFX7_9BACT</name>
<proteinExistence type="predicted"/>
<keyword evidence="1" id="KW-0547">Nucleotide-binding</keyword>
<gene>
    <name evidence="4" type="ORF">BCF59_0478</name>
</gene>
<dbReference type="RefSeq" id="WP_134110850.1">
    <property type="nucleotide sequence ID" value="NZ_SOCN01000001.1"/>
</dbReference>
<accession>A0A4R7UFX7</accession>
<dbReference type="InterPro" id="IPR003593">
    <property type="entry name" value="AAA+_ATPase"/>
</dbReference>
<evidence type="ECO:0000256" key="1">
    <source>
        <dbReference type="ARBA" id="ARBA00022741"/>
    </source>
</evidence>
<dbReference type="SMART" id="SM00382">
    <property type="entry name" value="AAA"/>
    <property type="match status" value="1"/>
</dbReference>
<evidence type="ECO:0000259" key="3">
    <source>
        <dbReference type="PROSITE" id="PS50893"/>
    </source>
</evidence>
<dbReference type="OrthoDB" id="394854at2"/>
<dbReference type="Gene3D" id="3.40.50.300">
    <property type="entry name" value="P-loop containing nucleotide triphosphate hydrolases"/>
    <property type="match status" value="1"/>
</dbReference>
<dbReference type="PANTHER" id="PTHR43875:SF1">
    <property type="entry name" value="OSMOPROTECTIVE COMPOUNDS UPTAKE ATP-BINDING PROTEIN GGTA"/>
    <property type="match status" value="1"/>
</dbReference>
<dbReference type="GO" id="GO:0055052">
    <property type="term" value="C:ATP-binding cassette (ABC) transporter complex, substrate-binding subunit-containing"/>
    <property type="evidence" value="ECO:0007669"/>
    <property type="project" value="TreeGrafter"/>
</dbReference>
<dbReference type="InterPro" id="IPR027417">
    <property type="entry name" value="P-loop_NTPase"/>
</dbReference>
<dbReference type="Proteomes" id="UP000295757">
    <property type="component" value="Unassembled WGS sequence"/>
</dbReference>
<feature type="domain" description="ABC transporter" evidence="3">
    <location>
        <begin position="5"/>
        <end position="301"/>
    </location>
</feature>